<dbReference type="InterPro" id="IPR009057">
    <property type="entry name" value="Homeodomain-like_sf"/>
</dbReference>
<evidence type="ECO:0000313" key="7">
    <source>
        <dbReference type="Proteomes" id="UP001558713"/>
    </source>
</evidence>
<dbReference type="CDD" id="cd11660">
    <property type="entry name" value="SANT_TRF"/>
    <property type="match status" value="1"/>
</dbReference>
<comment type="subcellular location">
    <subcellularLocation>
        <location evidence="1">Nucleus</location>
    </subcellularLocation>
</comment>
<keyword evidence="2" id="KW-0539">Nucleus</keyword>
<reference evidence="6 7" key="1">
    <citation type="submission" date="2024-04" db="EMBL/GenBank/DDBJ databases">
        <title>Genome assembly C_amara_ONT_v2.</title>
        <authorList>
            <person name="Yant L."/>
            <person name="Moore C."/>
            <person name="Slenker M."/>
        </authorList>
    </citation>
    <scope>NUCLEOTIDE SEQUENCE [LARGE SCALE GENOMIC DNA]</scope>
    <source>
        <tissue evidence="6">Leaf</tissue>
    </source>
</reference>
<feature type="compositionally biased region" description="Basic and acidic residues" evidence="3">
    <location>
        <begin position="177"/>
        <end position="192"/>
    </location>
</feature>
<comment type="caution">
    <text evidence="6">The sequence shown here is derived from an EMBL/GenBank/DDBJ whole genome shotgun (WGS) entry which is preliminary data.</text>
</comment>
<protein>
    <recommendedName>
        <fullName evidence="8">Myb-like domain-containing protein</fullName>
    </recommendedName>
</protein>
<evidence type="ECO:0000256" key="3">
    <source>
        <dbReference type="SAM" id="MobiDB-lite"/>
    </source>
</evidence>
<evidence type="ECO:0000259" key="5">
    <source>
        <dbReference type="PROSITE" id="PS51294"/>
    </source>
</evidence>
<evidence type="ECO:0008006" key="8">
    <source>
        <dbReference type="Google" id="ProtNLM"/>
    </source>
</evidence>
<dbReference type="PANTHER" id="PTHR47863:SF2">
    <property type="entry name" value="MYB-LIKE DOMAIN-CONTAINING PROTEIN"/>
    <property type="match status" value="1"/>
</dbReference>
<dbReference type="AlphaFoldDB" id="A0ABD1A3V3"/>
<dbReference type="GO" id="GO:0005634">
    <property type="term" value="C:nucleus"/>
    <property type="evidence" value="ECO:0007669"/>
    <property type="project" value="UniProtKB-SubCell"/>
</dbReference>
<feature type="region of interest" description="Disordered" evidence="3">
    <location>
        <begin position="1"/>
        <end position="37"/>
    </location>
</feature>
<name>A0ABD1A3V3_CARAN</name>
<dbReference type="Proteomes" id="UP001558713">
    <property type="component" value="Unassembled WGS sequence"/>
</dbReference>
<gene>
    <name evidence="6" type="ORF">V5N11_002721</name>
</gene>
<accession>A0ABD1A3V3</accession>
<dbReference type="InterPro" id="IPR017930">
    <property type="entry name" value="Myb_dom"/>
</dbReference>
<dbReference type="Pfam" id="PF13921">
    <property type="entry name" value="Myb_DNA-bind_6"/>
    <property type="match status" value="1"/>
</dbReference>
<sequence length="345" mass="38778">MRANSSPIRSSRESLDPDASLPDDEANGVSSTHCCDSGDADERIVPHKKRHCLETMEIDIDRGGSVEPINLDACIVCEISDNRVSHCSGIDCPLSFHGECLYADIGSSSEHLANPYCPYCWFKILALKSNSLREKTIGAKNAVCKYLDTKLSGDENGNQEHSMDRATENFQDDEDNETAKDQTEVSKGEGNKGDVSLFSSMQESCSGKEQDQVQQNEKERGGRRLIEFERNEEDVTEKITSLAQVTSSSGKMKNNQRQPTATTKVVVANPNTVRDICLFKEQKRKQFWTLEEEEMLKMGVEKFAAEGKKNMPWKKILEMGEKVFHETRTPSNLKDKWRNMVAKAH</sequence>
<feature type="domain" description="Myb-like" evidence="4">
    <location>
        <begin position="280"/>
        <end position="341"/>
    </location>
</feature>
<feature type="region of interest" description="Disordered" evidence="3">
    <location>
        <begin position="154"/>
        <end position="223"/>
    </location>
</feature>
<feature type="compositionally biased region" description="Basic and acidic residues" evidence="3">
    <location>
        <begin position="206"/>
        <end position="223"/>
    </location>
</feature>
<dbReference type="Gene3D" id="1.10.10.60">
    <property type="entry name" value="Homeodomain-like"/>
    <property type="match status" value="1"/>
</dbReference>
<dbReference type="SUPFAM" id="SSF46689">
    <property type="entry name" value="Homeodomain-like"/>
    <property type="match status" value="1"/>
</dbReference>
<keyword evidence="7" id="KW-1185">Reference proteome</keyword>
<evidence type="ECO:0000259" key="4">
    <source>
        <dbReference type="PROSITE" id="PS50090"/>
    </source>
</evidence>
<dbReference type="PROSITE" id="PS50090">
    <property type="entry name" value="MYB_LIKE"/>
    <property type="match status" value="1"/>
</dbReference>
<dbReference type="EMBL" id="JBANAX010000588">
    <property type="protein sequence ID" value="KAL1201521.1"/>
    <property type="molecule type" value="Genomic_DNA"/>
</dbReference>
<evidence type="ECO:0000256" key="2">
    <source>
        <dbReference type="ARBA" id="ARBA00023242"/>
    </source>
</evidence>
<proteinExistence type="predicted"/>
<evidence type="ECO:0000256" key="1">
    <source>
        <dbReference type="ARBA" id="ARBA00004123"/>
    </source>
</evidence>
<evidence type="ECO:0000313" key="6">
    <source>
        <dbReference type="EMBL" id="KAL1201521.1"/>
    </source>
</evidence>
<dbReference type="InterPro" id="IPR001005">
    <property type="entry name" value="SANT/Myb"/>
</dbReference>
<dbReference type="PROSITE" id="PS51294">
    <property type="entry name" value="HTH_MYB"/>
    <property type="match status" value="1"/>
</dbReference>
<dbReference type="SMART" id="SM00717">
    <property type="entry name" value="SANT"/>
    <property type="match status" value="1"/>
</dbReference>
<dbReference type="PANTHER" id="PTHR47863">
    <property type="entry name" value="RING/FYVE/PHD ZINC FINGER SUPERFAMILY PROTEIN"/>
    <property type="match status" value="1"/>
</dbReference>
<feature type="domain" description="HTH myb-type" evidence="5">
    <location>
        <begin position="280"/>
        <end position="345"/>
    </location>
</feature>
<organism evidence="6 7">
    <name type="scientific">Cardamine amara subsp. amara</name>
    <dbReference type="NCBI Taxonomy" id="228776"/>
    <lineage>
        <taxon>Eukaryota</taxon>
        <taxon>Viridiplantae</taxon>
        <taxon>Streptophyta</taxon>
        <taxon>Embryophyta</taxon>
        <taxon>Tracheophyta</taxon>
        <taxon>Spermatophyta</taxon>
        <taxon>Magnoliopsida</taxon>
        <taxon>eudicotyledons</taxon>
        <taxon>Gunneridae</taxon>
        <taxon>Pentapetalae</taxon>
        <taxon>rosids</taxon>
        <taxon>malvids</taxon>
        <taxon>Brassicales</taxon>
        <taxon>Brassicaceae</taxon>
        <taxon>Cardamineae</taxon>
        <taxon>Cardamine</taxon>
    </lineage>
</organism>